<protein>
    <submittedName>
        <fullName evidence="1">Uncharacterized protein</fullName>
    </submittedName>
</protein>
<dbReference type="OrthoDB" id="7312911at2"/>
<reference evidence="1 2" key="1">
    <citation type="journal article" date="2015" name="Antonie Van Leeuwenhoek">
        <title>Bosea vaviloviae sp. nov., a new species of slow-growing rhizobia isolated from nodules of the relict species Vavilovia formosa (Stev.) Fed.</title>
        <authorList>
            <person name="Safronova V.I."/>
            <person name="Kuznetsova I.G."/>
            <person name="Sazanova A.L."/>
            <person name="Kimeklis A.K."/>
            <person name="Belimov A.A."/>
            <person name="Andronov E.E."/>
            <person name="Pinaev A.G."/>
            <person name="Chizhevskaya E.P."/>
            <person name="Pukhaev A.R."/>
            <person name="Popov K.P."/>
            <person name="Willems A."/>
            <person name="Tikhonovich I.A."/>
        </authorList>
    </citation>
    <scope>NUCLEOTIDE SEQUENCE [LARGE SCALE GENOMIC DNA]</scope>
    <source>
        <strain evidence="1 2">Vaf18</strain>
    </source>
</reference>
<sequence>MTITSYGTGAYRSAKPNEFVATRGQFDDLQRQLTTQKRSETHGDLGIARGTSLDLNSKISSIDSWLSGIQLANVNLNLSTQAVENFATMTSETRNDMRSNSYVASASGRSAPQVLAEEKFKQTLDLLNSNVNGRYLFSGRTSDVQPTVSYSEMMDGDGAGRAGLKQLVSERKAADLGTAGLGRLTAAGAGTTATIAEEIPAQPYGFKLAGASTDSAALVPTYTAGPPADISVNVASQPVAGESLHIKLNLPDGTQQDVVLTARATGTTGNASESFEIGVDANATAANLRASISAALGTQAATTLSAASTMVAAKNFFDGSLTNPPLRVPGPPFNTATGAPAPGTAANTVIWYQGDDGTDPARSTATVQVDKNQVVGTGARANEEAFRVGLAQFAALAIETFPATDTNSQARYEALTERVSDKLGFGGSVQKPAEIITEFGSAQTALAAAKDRNESTKNYLTTAVQGVENVTTEEVATQILALQNQLQASYQVTSILSKLSLTNYL</sequence>
<accession>A0A1D7U737</accession>
<evidence type="ECO:0000313" key="2">
    <source>
        <dbReference type="Proteomes" id="UP000094969"/>
    </source>
</evidence>
<dbReference type="GO" id="GO:0005198">
    <property type="term" value="F:structural molecule activity"/>
    <property type="evidence" value="ECO:0007669"/>
    <property type="project" value="InterPro"/>
</dbReference>
<dbReference type="AlphaFoldDB" id="A0A1D7U737"/>
<proteinExistence type="predicted"/>
<dbReference type="InterPro" id="IPR001492">
    <property type="entry name" value="Flagellin"/>
</dbReference>
<keyword evidence="2" id="KW-1185">Reference proteome</keyword>
<dbReference type="Proteomes" id="UP000094969">
    <property type="component" value="Chromosome"/>
</dbReference>
<dbReference type="KEGG" id="bvv:BHK69_24460"/>
<gene>
    <name evidence="1" type="ORF">BHK69_24460</name>
</gene>
<dbReference type="STRING" id="1526658.BHK69_24460"/>
<dbReference type="EMBL" id="CP017147">
    <property type="protein sequence ID" value="AOO83176.1"/>
    <property type="molecule type" value="Genomic_DNA"/>
</dbReference>
<dbReference type="RefSeq" id="WP_069692376.1">
    <property type="nucleotide sequence ID" value="NZ_CP017147.1"/>
</dbReference>
<evidence type="ECO:0000313" key="1">
    <source>
        <dbReference type="EMBL" id="AOO83176.1"/>
    </source>
</evidence>
<dbReference type="GO" id="GO:0009288">
    <property type="term" value="C:bacterial-type flagellum"/>
    <property type="evidence" value="ECO:0007669"/>
    <property type="project" value="InterPro"/>
</dbReference>
<name>A0A1D7U737_9HYPH</name>
<organism evidence="1 2">
    <name type="scientific">Bosea vaviloviae</name>
    <dbReference type="NCBI Taxonomy" id="1526658"/>
    <lineage>
        <taxon>Bacteria</taxon>
        <taxon>Pseudomonadati</taxon>
        <taxon>Pseudomonadota</taxon>
        <taxon>Alphaproteobacteria</taxon>
        <taxon>Hyphomicrobiales</taxon>
        <taxon>Boseaceae</taxon>
        <taxon>Bosea</taxon>
    </lineage>
</organism>
<dbReference type="PANTHER" id="PTHR42792:SF1">
    <property type="entry name" value="FLAGELLAR HOOK-ASSOCIATED PROTEIN 3"/>
    <property type="match status" value="1"/>
</dbReference>
<dbReference type="SUPFAM" id="SSF64518">
    <property type="entry name" value="Phase 1 flagellin"/>
    <property type="match status" value="1"/>
</dbReference>
<dbReference type="PANTHER" id="PTHR42792">
    <property type="entry name" value="FLAGELLIN"/>
    <property type="match status" value="1"/>
</dbReference>